<evidence type="ECO:0000313" key="2">
    <source>
        <dbReference type="Proteomes" id="UP000285092"/>
    </source>
</evidence>
<comment type="caution">
    <text evidence="1">The sequence shown here is derived from an EMBL/GenBank/DDBJ whole genome shotgun (WGS) entry which is preliminary data.</text>
</comment>
<dbReference type="SUPFAM" id="SSF56059">
    <property type="entry name" value="Glutathione synthetase ATP-binding domain-like"/>
    <property type="match status" value="1"/>
</dbReference>
<reference evidence="1 2" key="1">
    <citation type="submission" date="2018-08" db="EMBL/GenBank/DDBJ databases">
        <title>Altererythrobacter sp.Ery1 and Ery12, the genome sequencing of novel strains in genus Alterythrobacter.</title>
        <authorList>
            <person name="Cheng H."/>
            <person name="Wu Y.-H."/>
            <person name="Fang C."/>
            <person name="Xu X.-W."/>
        </authorList>
    </citation>
    <scope>NUCLEOTIDE SEQUENCE [LARGE SCALE GENOMIC DNA]</scope>
    <source>
        <strain evidence="1 2">Ery1</strain>
    </source>
</reference>
<proteinExistence type="predicted"/>
<dbReference type="Gene3D" id="3.40.50.20">
    <property type="match status" value="1"/>
</dbReference>
<accession>A0A418NGN5</accession>
<dbReference type="InterPro" id="IPR013815">
    <property type="entry name" value="ATP_grasp_subdomain_1"/>
</dbReference>
<organism evidence="1 2">
    <name type="scientific">Pelagerythrobacter aerophilus</name>
    <dbReference type="NCBI Taxonomy" id="2306995"/>
    <lineage>
        <taxon>Bacteria</taxon>
        <taxon>Pseudomonadati</taxon>
        <taxon>Pseudomonadota</taxon>
        <taxon>Alphaproteobacteria</taxon>
        <taxon>Sphingomonadales</taxon>
        <taxon>Erythrobacteraceae</taxon>
        <taxon>Pelagerythrobacter</taxon>
    </lineage>
</organism>
<dbReference type="Gene3D" id="3.30.470.20">
    <property type="entry name" value="ATP-grasp fold, B domain"/>
    <property type="match status" value="1"/>
</dbReference>
<name>A0A418NGN5_9SPHN</name>
<dbReference type="EMBL" id="QXFK01000018">
    <property type="protein sequence ID" value="RIV77218.1"/>
    <property type="molecule type" value="Genomic_DNA"/>
</dbReference>
<dbReference type="OrthoDB" id="3373978at2"/>
<dbReference type="GO" id="GO:0005524">
    <property type="term" value="F:ATP binding"/>
    <property type="evidence" value="ECO:0007669"/>
    <property type="project" value="InterPro"/>
</dbReference>
<dbReference type="Proteomes" id="UP000285092">
    <property type="component" value="Unassembled WGS sequence"/>
</dbReference>
<evidence type="ECO:0008006" key="3">
    <source>
        <dbReference type="Google" id="ProtNLM"/>
    </source>
</evidence>
<dbReference type="InterPro" id="IPR053191">
    <property type="entry name" value="DcsG_Biosynth_Enzyme"/>
</dbReference>
<dbReference type="Gene3D" id="3.30.1490.20">
    <property type="entry name" value="ATP-grasp fold, A domain"/>
    <property type="match status" value="1"/>
</dbReference>
<gene>
    <name evidence="1" type="ORF">D2V04_13050</name>
</gene>
<dbReference type="PANTHER" id="PTHR39217">
    <property type="match status" value="1"/>
</dbReference>
<keyword evidence="2" id="KW-1185">Reference proteome</keyword>
<sequence>MLGTAWDYQDRAPEFVARLDALAARGIRVCNPPDVVRWNIDKGYLAELAGRGATTVPTLWHEDAGLAEVEAAMAHFGADRVVVKRRVGAGGEGQHSFTRGALPDAGWRMGRAAMIQPFLPAILEEGEFTFVFVDGRFSHGVNKRAAQGEYRIQSLFGGREAGYAPAPEDLATAEAVVAALPFTDLLYARIDMVRLPDGELAVMEAELIEPYLYPEQGPDLGERLADALVRRLAVPVA</sequence>
<dbReference type="PANTHER" id="PTHR39217:SF1">
    <property type="entry name" value="GLUTATHIONE SYNTHETASE"/>
    <property type="match status" value="1"/>
</dbReference>
<protein>
    <recommendedName>
        <fullName evidence="3">Prokaryotic glutathione synthetase ATP-binding domain-containing protein</fullName>
    </recommendedName>
</protein>
<evidence type="ECO:0000313" key="1">
    <source>
        <dbReference type="EMBL" id="RIV77218.1"/>
    </source>
</evidence>
<dbReference type="AlphaFoldDB" id="A0A418NGN5"/>